<organism evidence="2 3">
    <name type="scientific">Sphingobium yanoikuyae</name>
    <name type="common">Sphingomonas yanoikuyae</name>
    <dbReference type="NCBI Taxonomy" id="13690"/>
    <lineage>
        <taxon>Bacteria</taxon>
        <taxon>Pseudomonadati</taxon>
        <taxon>Pseudomonadota</taxon>
        <taxon>Alphaproteobacteria</taxon>
        <taxon>Sphingomonadales</taxon>
        <taxon>Sphingomonadaceae</taxon>
        <taxon>Sphingobium</taxon>
    </lineage>
</organism>
<dbReference type="EMBL" id="CP020925">
    <property type="protein sequence ID" value="ATP21035.1"/>
    <property type="molecule type" value="Genomic_DNA"/>
</dbReference>
<gene>
    <name evidence="2" type="ORF">BV87_23360</name>
</gene>
<feature type="compositionally biased region" description="Basic and acidic residues" evidence="1">
    <location>
        <begin position="37"/>
        <end position="52"/>
    </location>
</feature>
<protein>
    <submittedName>
        <fullName evidence="2">Uncharacterized protein</fullName>
    </submittedName>
</protein>
<proteinExistence type="predicted"/>
<evidence type="ECO:0000313" key="3">
    <source>
        <dbReference type="Proteomes" id="UP000037029"/>
    </source>
</evidence>
<name>A0A0J9CW32_SPHYA</name>
<dbReference type="Proteomes" id="UP000037029">
    <property type="component" value="Chromosome"/>
</dbReference>
<sequence length="110" mass="11653">MSTLCGLLALLGVTLLTTWHDTLPQAHAAQQVASSVADHDHHHDRHESKDQPDLADMMHIAAHAAHQSTDLPSQPVIVADVAPVAGRWELFHAAALGSTGPASLLRPPEA</sequence>
<evidence type="ECO:0000313" key="2">
    <source>
        <dbReference type="EMBL" id="ATP21035.1"/>
    </source>
</evidence>
<dbReference type="AlphaFoldDB" id="A0A0J9CW32"/>
<dbReference type="RefSeq" id="WP_037491068.1">
    <property type="nucleotide sequence ID" value="NZ_CP020925.1"/>
</dbReference>
<evidence type="ECO:0000256" key="1">
    <source>
        <dbReference type="SAM" id="MobiDB-lite"/>
    </source>
</evidence>
<feature type="region of interest" description="Disordered" evidence="1">
    <location>
        <begin position="28"/>
        <end position="55"/>
    </location>
</feature>
<accession>A0A0J9CW32</accession>
<reference evidence="2 3" key="1">
    <citation type="submission" date="2017-04" db="EMBL/GenBank/DDBJ databases">
        <title>Characterization, genome and methylation analysis of a phthalic acid esters degrading strain Sphingobium yanoikuyae SHJ.</title>
        <authorList>
            <person name="Feng L."/>
        </authorList>
    </citation>
    <scope>NUCLEOTIDE SEQUENCE [LARGE SCALE GENOMIC DNA]</scope>
    <source>
        <strain evidence="2 3">SHJ</strain>
    </source>
</reference>